<gene>
    <name evidence="5" type="primary">LOC119632217</name>
</gene>
<dbReference type="Gene3D" id="2.20.25.10">
    <property type="match status" value="1"/>
</dbReference>
<dbReference type="GeneID" id="119632217"/>
<evidence type="ECO:0000313" key="5">
    <source>
        <dbReference type="RefSeq" id="XP_037880950.1"/>
    </source>
</evidence>
<proteinExistence type="inferred from homology"/>
<comment type="similarity">
    <text evidence="1">Belongs to the TRM112 family.</text>
</comment>
<evidence type="ECO:0000256" key="2">
    <source>
        <dbReference type="ARBA" id="ARBA00019989"/>
    </source>
</evidence>
<dbReference type="GO" id="GO:0030488">
    <property type="term" value="P:tRNA methylation"/>
    <property type="evidence" value="ECO:0007669"/>
    <property type="project" value="TreeGrafter"/>
</dbReference>
<name>A0A8U0W774_9MUSC</name>
<keyword evidence="4" id="KW-1185">Reference proteome</keyword>
<evidence type="ECO:0000313" key="4">
    <source>
        <dbReference type="Proteomes" id="UP000092443"/>
    </source>
</evidence>
<dbReference type="Pfam" id="PF03966">
    <property type="entry name" value="Trm112p"/>
    <property type="match status" value="1"/>
</dbReference>
<protein>
    <recommendedName>
        <fullName evidence="2">Multifunctional methyltransferase subunit TRM112-like protein</fullName>
    </recommendedName>
    <alternativeName>
        <fullName evidence="3">tRNA methyltransferase 112 homolog</fullName>
    </alternativeName>
</protein>
<dbReference type="GO" id="GO:0046982">
    <property type="term" value="F:protein heterodimerization activity"/>
    <property type="evidence" value="ECO:0007669"/>
    <property type="project" value="InterPro"/>
</dbReference>
<dbReference type="CDD" id="cd21089">
    <property type="entry name" value="Trm112-like"/>
    <property type="match status" value="1"/>
</dbReference>
<evidence type="ECO:0000256" key="1">
    <source>
        <dbReference type="ARBA" id="ARBA00007980"/>
    </source>
</evidence>
<dbReference type="InterPro" id="IPR005651">
    <property type="entry name" value="Trm112-like"/>
</dbReference>
<accession>A0A8U0W774</accession>
<sequence>MKLSTYNFLTSKAIKGVKVGYPLKLTITKKDVVESEFNPAFIERLLPKLEWSTVHLAAQAVDLPDDIPAEQPVNIAGNAELLQKLHHLLMEIDIIEGQLECPETGRVFPITDDFICLRNKSNDCVVKLMANKKAIQMHVY</sequence>
<dbReference type="InterPro" id="IPR039127">
    <property type="entry name" value="Trm112"/>
</dbReference>
<dbReference type="GO" id="GO:0070476">
    <property type="term" value="P:rRNA (guanine-N7)-methylation"/>
    <property type="evidence" value="ECO:0007669"/>
    <property type="project" value="TreeGrafter"/>
</dbReference>
<dbReference type="AlphaFoldDB" id="A0A8U0W774"/>
<dbReference type="PANTHER" id="PTHR12773:SF0">
    <property type="entry name" value="MULTIFUNCTIONAL METHYLTRANSFERASE SUBUNIT TRM112-LIKE PROTEIN"/>
    <property type="match status" value="1"/>
</dbReference>
<organism evidence="4 5">
    <name type="scientific">Glossina fuscipes</name>
    <dbReference type="NCBI Taxonomy" id="7396"/>
    <lineage>
        <taxon>Eukaryota</taxon>
        <taxon>Metazoa</taxon>
        <taxon>Ecdysozoa</taxon>
        <taxon>Arthropoda</taxon>
        <taxon>Hexapoda</taxon>
        <taxon>Insecta</taxon>
        <taxon>Pterygota</taxon>
        <taxon>Neoptera</taxon>
        <taxon>Endopterygota</taxon>
        <taxon>Diptera</taxon>
        <taxon>Brachycera</taxon>
        <taxon>Muscomorpha</taxon>
        <taxon>Hippoboscoidea</taxon>
        <taxon>Glossinidae</taxon>
        <taxon>Glossina</taxon>
    </lineage>
</organism>
<dbReference type="KEGG" id="gfs:119632217"/>
<dbReference type="PANTHER" id="PTHR12773">
    <property type="entry name" value="UPF0315 PROTEIN-RELATED"/>
    <property type="match status" value="1"/>
</dbReference>
<dbReference type="RefSeq" id="XP_037880950.1">
    <property type="nucleotide sequence ID" value="XM_038025022.1"/>
</dbReference>
<dbReference type="Proteomes" id="UP000092443">
    <property type="component" value="Unplaced"/>
</dbReference>
<evidence type="ECO:0000256" key="3">
    <source>
        <dbReference type="ARBA" id="ARBA00030516"/>
    </source>
</evidence>
<reference evidence="5" key="1">
    <citation type="submission" date="2025-08" db="UniProtKB">
        <authorList>
            <consortium name="RefSeq"/>
        </authorList>
    </citation>
    <scope>IDENTIFICATION</scope>
    <source>
        <tissue evidence="5">Whole body pupa</tissue>
    </source>
</reference>